<name>A0A855X176_9BACT</name>
<evidence type="ECO:0000259" key="6">
    <source>
        <dbReference type="Pfam" id="PF04893"/>
    </source>
</evidence>
<feature type="transmembrane region" description="Helical" evidence="5">
    <location>
        <begin position="186"/>
        <end position="204"/>
    </location>
</feature>
<evidence type="ECO:0000256" key="4">
    <source>
        <dbReference type="ARBA" id="ARBA00023136"/>
    </source>
</evidence>
<feature type="transmembrane region" description="Helical" evidence="5">
    <location>
        <begin position="134"/>
        <end position="154"/>
    </location>
</feature>
<comment type="subcellular location">
    <subcellularLocation>
        <location evidence="1">Membrane</location>
        <topology evidence="1">Multi-pass membrane protein</topology>
    </subcellularLocation>
</comment>
<evidence type="ECO:0000256" key="1">
    <source>
        <dbReference type="ARBA" id="ARBA00004141"/>
    </source>
</evidence>
<keyword evidence="2 5" id="KW-0812">Transmembrane</keyword>
<evidence type="ECO:0000256" key="5">
    <source>
        <dbReference type="SAM" id="Phobius"/>
    </source>
</evidence>
<keyword evidence="4 5" id="KW-0472">Membrane</keyword>
<feature type="domain" description="Yip1" evidence="6">
    <location>
        <begin position="25"/>
        <end position="229"/>
    </location>
</feature>
<dbReference type="InterPro" id="IPR006977">
    <property type="entry name" value="Yip1_dom"/>
</dbReference>
<dbReference type="Proteomes" id="UP000250918">
    <property type="component" value="Unassembled WGS sequence"/>
</dbReference>
<gene>
    <name evidence="7" type="ORF">C3F09_07245</name>
</gene>
<protein>
    <recommendedName>
        <fullName evidence="6">Yip1 domain-containing protein</fullName>
    </recommendedName>
</protein>
<evidence type="ECO:0000313" key="8">
    <source>
        <dbReference type="Proteomes" id="UP000250918"/>
    </source>
</evidence>
<dbReference type="Pfam" id="PF04893">
    <property type="entry name" value="Yip1"/>
    <property type="match status" value="1"/>
</dbReference>
<proteinExistence type="predicted"/>
<comment type="caution">
    <text evidence="7">The sequence shown here is derived from an EMBL/GenBank/DDBJ whole genome shotgun (WGS) entry which is preliminary data.</text>
</comment>
<feature type="transmembrane region" description="Helical" evidence="5">
    <location>
        <begin position="96"/>
        <end position="122"/>
    </location>
</feature>
<dbReference type="GO" id="GO:0016020">
    <property type="term" value="C:membrane"/>
    <property type="evidence" value="ECO:0007669"/>
    <property type="project" value="UniProtKB-SubCell"/>
</dbReference>
<evidence type="ECO:0000256" key="3">
    <source>
        <dbReference type="ARBA" id="ARBA00022989"/>
    </source>
</evidence>
<dbReference type="EMBL" id="PQAP01000097">
    <property type="protein sequence ID" value="PWB72039.1"/>
    <property type="molecule type" value="Genomic_DNA"/>
</dbReference>
<feature type="transmembrane region" description="Helical" evidence="5">
    <location>
        <begin position="216"/>
        <end position="236"/>
    </location>
</feature>
<evidence type="ECO:0000313" key="7">
    <source>
        <dbReference type="EMBL" id="PWB72039.1"/>
    </source>
</evidence>
<accession>A0A855X176</accession>
<organism evidence="7 8">
    <name type="scientific">candidate division GN15 bacterium</name>
    <dbReference type="NCBI Taxonomy" id="2072418"/>
    <lineage>
        <taxon>Bacteria</taxon>
        <taxon>candidate division GN15</taxon>
    </lineage>
</organism>
<feature type="transmembrane region" description="Helical" evidence="5">
    <location>
        <begin position="160"/>
        <end position="179"/>
    </location>
</feature>
<sequence>MNNHDGVEIAAAPPRDSGLSVRGLWQVFASPTQFFAKLKDEPKILVPYIVLGILLLGFMLITADLIQKLQVEAMADRLQGQQLPPSAQGVMKISTIVFGTLGFLLEPLIVAGLALFWGNFVFAGKARYRQVLSVTLYCCVLYAVGMWLTLPMILAKGSMIASYSLGILAAGSGPTSFLYQLLSRIGLFYIWEWVVLGIGLSVLFNTKFGKGMTISLLSSGLISAIAILLSIMGSLVS</sequence>
<keyword evidence="3 5" id="KW-1133">Transmembrane helix</keyword>
<reference evidence="7 8" key="1">
    <citation type="journal article" date="2018" name="ISME J.">
        <title>A methanotrophic archaeon couples anaerobic oxidation of methane to Fe(III) reduction.</title>
        <authorList>
            <person name="Cai C."/>
            <person name="Leu A.O."/>
            <person name="Xie G.J."/>
            <person name="Guo J."/>
            <person name="Feng Y."/>
            <person name="Zhao J.X."/>
            <person name="Tyson G.W."/>
            <person name="Yuan Z."/>
            <person name="Hu S."/>
        </authorList>
    </citation>
    <scope>NUCLEOTIDE SEQUENCE [LARGE SCALE GENOMIC DNA]</scope>
    <source>
        <strain evidence="7">FeB_12</strain>
    </source>
</reference>
<evidence type="ECO:0000256" key="2">
    <source>
        <dbReference type="ARBA" id="ARBA00022692"/>
    </source>
</evidence>
<dbReference type="AlphaFoldDB" id="A0A855X176"/>
<feature type="transmembrane region" description="Helical" evidence="5">
    <location>
        <begin position="45"/>
        <end position="66"/>
    </location>
</feature>